<feature type="compositionally biased region" description="Acidic residues" evidence="1">
    <location>
        <begin position="383"/>
        <end position="393"/>
    </location>
</feature>
<protein>
    <submittedName>
        <fullName evidence="2">Phage protein</fullName>
    </submittedName>
</protein>
<evidence type="ECO:0000313" key="2">
    <source>
        <dbReference type="EMBL" id="CQR71654.1"/>
    </source>
</evidence>
<dbReference type="Proteomes" id="UP000049855">
    <property type="component" value="Unassembled WGS sequence"/>
</dbReference>
<proteinExistence type="predicted"/>
<evidence type="ECO:0000256" key="1">
    <source>
        <dbReference type="SAM" id="MobiDB-lite"/>
    </source>
</evidence>
<reference evidence="3" key="1">
    <citation type="submission" date="2015-03" db="EMBL/GenBank/DDBJ databases">
        <authorList>
            <person name="Nijsse Bart"/>
        </authorList>
    </citation>
    <scope>NUCLEOTIDE SEQUENCE [LARGE SCALE GENOMIC DNA]</scope>
</reference>
<accession>A0A0U1KYB0</accession>
<name>A0A0U1KYB0_9FIRM</name>
<dbReference type="Pfam" id="PF10926">
    <property type="entry name" value="DUF2800"/>
    <property type="match status" value="1"/>
</dbReference>
<dbReference type="AlphaFoldDB" id="A0A0U1KYB0"/>
<evidence type="ECO:0000313" key="3">
    <source>
        <dbReference type="Proteomes" id="UP000049855"/>
    </source>
</evidence>
<dbReference type="Gene3D" id="3.90.320.10">
    <property type="match status" value="1"/>
</dbReference>
<dbReference type="RefSeq" id="WP_021168737.1">
    <property type="nucleotide sequence ID" value="NZ_CTRP01000005.1"/>
</dbReference>
<keyword evidence="3" id="KW-1185">Reference proteome</keyword>
<dbReference type="InterPro" id="IPR021229">
    <property type="entry name" value="DUF2800"/>
</dbReference>
<gene>
    <name evidence="2" type="ORF">SpAn4DRAFT_3520</name>
</gene>
<dbReference type="InterPro" id="IPR011604">
    <property type="entry name" value="PDDEXK-like_dom_sf"/>
</dbReference>
<dbReference type="EMBL" id="CTRP01000005">
    <property type="protein sequence ID" value="CQR71654.1"/>
    <property type="molecule type" value="Genomic_DNA"/>
</dbReference>
<sequence>MAGHALLSASGAARWINCPPSARLTEKMPDKGSSYADEGTVAHKLAEIKLRRNLTVCNSKQREVLDKELEQVKQDQYYNSEMEHTIQEYVEQVAERFMEAKARSEDAQILLEERIDLSEWVPESFGTCDVVIISEGVLEVIDLKYGQGVPVSAEGNPQIRLYGLGAWNEYSYLYDISEVRMTIIQPRRDDISTEVLPIDELLEWADNEVRPAAQLAFDGKGDFSSGDHCKWCLAKANCKARADKNTEPLSYQFKDPALLTIDEISAILFIADQLQAWAKNVKDFAYDQALAGVVIPQWKLVEGKSDRAFKDAEAAKSALLAAEFTLDQIMKPQEMLSISALEKKHGKKTIAGVLKDLIIKPPGKPALAPETDRRPKLNSAENDFADIEMEDLL</sequence>
<organism evidence="2 3">
    <name type="scientific">Sporomusa ovata</name>
    <dbReference type="NCBI Taxonomy" id="2378"/>
    <lineage>
        <taxon>Bacteria</taxon>
        <taxon>Bacillati</taxon>
        <taxon>Bacillota</taxon>
        <taxon>Negativicutes</taxon>
        <taxon>Selenomonadales</taxon>
        <taxon>Sporomusaceae</taxon>
        <taxon>Sporomusa</taxon>
    </lineage>
</organism>
<feature type="region of interest" description="Disordered" evidence="1">
    <location>
        <begin position="361"/>
        <end position="393"/>
    </location>
</feature>